<sequence>MFEFLSLQRILGNGRQMKDTESCRQCARQKVLAVASRERASFCNNDTKTFMLMEGAMALNDHYRGTKTQGQLRVSGVPHLGDDIEPSRSIDSVALASRAEWPAWATTKWGVGS</sequence>
<evidence type="ECO:0000313" key="2">
    <source>
        <dbReference type="Proteomes" id="UP001519460"/>
    </source>
</evidence>
<dbReference type="AlphaFoldDB" id="A0ABD0LE62"/>
<name>A0ABD0LE62_9CAEN</name>
<protein>
    <submittedName>
        <fullName evidence="1">Uncharacterized protein</fullName>
    </submittedName>
</protein>
<gene>
    <name evidence="1" type="ORF">BaRGS_00011115</name>
</gene>
<dbReference type="Proteomes" id="UP001519460">
    <property type="component" value="Unassembled WGS sequence"/>
</dbReference>
<proteinExistence type="predicted"/>
<organism evidence="1 2">
    <name type="scientific">Batillaria attramentaria</name>
    <dbReference type="NCBI Taxonomy" id="370345"/>
    <lineage>
        <taxon>Eukaryota</taxon>
        <taxon>Metazoa</taxon>
        <taxon>Spiralia</taxon>
        <taxon>Lophotrochozoa</taxon>
        <taxon>Mollusca</taxon>
        <taxon>Gastropoda</taxon>
        <taxon>Caenogastropoda</taxon>
        <taxon>Sorbeoconcha</taxon>
        <taxon>Cerithioidea</taxon>
        <taxon>Batillariidae</taxon>
        <taxon>Batillaria</taxon>
    </lineage>
</organism>
<comment type="caution">
    <text evidence="1">The sequence shown here is derived from an EMBL/GenBank/DDBJ whole genome shotgun (WGS) entry which is preliminary data.</text>
</comment>
<evidence type="ECO:0000313" key="1">
    <source>
        <dbReference type="EMBL" id="KAK7497720.1"/>
    </source>
</evidence>
<reference evidence="1 2" key="1">
    <citation type="journal article" date="2023" name="Sci. Data">
        <title>Genome assembly of the Korean intertidal mud-creeper Batillaria attramentaria.</title>
        <authorList>
            <person name="Patra A.K."/>
            <person name="Ho P.T."/>
            <person name="Jun S."/>
            <person name="Lee S.J."/>
            <person name="Kim Y."/>
            <person name="Won Y.J."/>
        </authorList>
    </citation>
    <scope>NUCLEOTIDE SEQUENCE [LARGE SCALE GENOMIC DNA]</scope>
    <source>
        <strain evidence="1">Wonlab-2016</strain>
    </source>
</reference>
<accession>A0ABD0LE62</accession>
<dbReference type="EMBL" id="JACVVK020000056">
    <property type="protein sequence ID" value="KAK7497720.1"/>
    <property type="molecule type" value="Genomic_DNA"/>
</dbReference>
<keyword evidence="2" id="KW-1185">Reference proteome</keyword>